<dbReference type="InterPro" id="IPR009721">
    <property type="entry name" value="O-acyltransferase_WSD1_C"/>
</dbReference>
<evidence type="ECO:0000256" key="1">
    <source>
        <dbReference type="ARBA" id="ARBA00004771"/>
    </source>
</evidence>
<comment type="pathway">
    <text evidence="1">Glycerolipid metabolism; triacylglycerol biosynthesis.</text>
</comment>
<dbReference type="InterPro" id="IPR045034">
    <property type="entry name" value="O-acyltransferase_WSD1-like"/>
</dbReference>
<dbReference type="GO" id="GO:0006071">
    <property type="term" value="P:glycerol metabolic process"/>
    <property type="evidence" value="ECO:0007669"/>
    <property type="project" value="UniProtKB-KW"/>
</dbReference>
<dbReference type="PANTHER" id="PTHR31650">
    <property type="entry name" value="O-ACYLTRANSFERASE (WSD1-LIKE) FAMILY PROTEIN"/>
    <property type="match status" value="1"/>
</dbReference>
<evidence type="ECO:0000256" key="4">
    <source>
        <dbReference type="ARBA" id="ARBA00013244"/>
    </source>
</evidence>
<feature type="domain" description="O-acyltransferase WSD1-like N-terminal" evidence="11">
    <location>
        <begin position="51"/>
        <end position="288"/>
    </location>
</feature>
<evidence type="ECO:0000256" key="8">
    <source>
        <dbReference type="ARBA" id="ARBA00023098"/>
    </source>
</evidence>
<dbReference type="InterPro" id="IPR004255">
    <property type="entry name" value="O-acyltransferase_WSD1_N"/>
</dbReference>
<keyword evidence="7" id="KW-0319">Glycerol metabolism</keyword>
<dbReference type="Pfam" id="PF06974">
    <property type="entry name" value="WS_DGAT_C"/>
    <property type="match status" value="1"/>
</dbReference>
<proteinExistence type="inferred from homology"/>
<evidence type="ECO:0000256" key="10">
    <source>
        <dbReference type="ARBA" id="ARBA00048109"/>
    </source>
</evidence>
<comment type="similarity">
    <text evidence="3">Belongs to the long-chain O-acyltransferase family.</text>
</comment>
<name>A0A1B1K897_RHOOP</name>
<evidence type="ECO:0000256" key="3">
    <source>
        <dbReference type="ARBA" id="ARBA00009587"/>
    </source>
</evidence>
<dbReference type="GO" id="GO:0001666">
    <property type="term" value="P:response to hypoxia"/>
    <property type="evidence" value="ECO:0007669"/>
    <property type="project" value="TreeGrafter"/>
</dbReference>
<dbReference type="EC" id="2.3.1.20" evidence="4"/>
<organism evidence="13 14">
    <name type="scientific">Rhodococcus opacus</name>
    <name type="common">Nocardia opaca</name>
    <dbReference type="NCBI Taxonomy" id="37919"/>
    <lineage>
        <taxon>Bacteria</taxon>
        <taxon>Bacillati</taxon>
        <taxon>Actinomycetota</taxon>
        <taxon>Actinomycetes</taxon>
        <taxon>Mycobacteriales</taxon>
        <taxon>Nocardiaceae</taxon>
        <taxon>Rhodococcus</taxon>
    </lineage>
</organism>
<dbReference type="Gene3D" id="3.30.559.10">
    <property type="entry name" value="Chloramphenicol acetyltransferase-like domain"/>
    <property type="match status" value="1"/>
</dbReference>
<sequence>MKHYHAQAQGRIFMAGNRESHMTQPDFFSWNMERDPILRSTIVAVVVFDTTPDWDRFVDMIDRATRVVPNFRHKLVPAWLGLAPPHWVVDPDFDLSWHLRRLVLPDPADIRTVLDAARRSGMESFDRDRPLWQFTLLSGLDDGRAALVLKVHHSLTDGLGGIQIADQIVDFARGGTDRGPLPDAPVPTETSALADTVEWEVATGFELAQKAVGAALPSVRRALVNPIRAVQSAATTAVAVVRFARPIPDTLSPVMTERSLRRRFAVIDVPVEPLHQASKRADGSLNDAFIASILLGLRKYHTLHGADVEYLRATVPVSLRTEADPLGGNRITLVRLALPANVADPAELMHRIHEIVGASRHDPAVPLSGAIAGALNLLPSSYLASVFKHVDFLASDVPGSPIPMYVAGAEIERYYAFGPTLGTALNVTLMSHTNTCCVGINADTASVPDLQVMTDCIVDGFHAVLGVGAAQPPAATVLTPSWVSV</sequence>
<keyword evidence="9" id="KW-0012">Acyltransferase</keyword>
<accession>A0A1B1K897</accession>
<dbReference type="InterPro" id="IPR023213">
    <property type="entry name" value="CAT-like_dom_sf"/>
</dbReference>
<dbReference type="AlphaFoldDB" id="A0A1B1K897"/>
<evidence type="ECO:0000259" key="11">
    <source>
        <dbReference type="Pfam" id="PF03007"/>
    </source>
</evidence>
<gene>
    <name evidence="13" type="ORF">R1CP_20595</name>
</gene>
<dbReference type="Proteomes" id="UP000186108">
    <property type="component" value="Chromosome"/>
</dbReference>
<evidence type="ECO:0000313" key="13">
    <source>
        <dbReference type="EMBL" id="ANS28799.1"/>
    </source>
</evidence>
<dbReference type="SUPFAM" id="SSF52777">
    <property type="entry name" value="CoA-dependent acyltransferases"/>
    <property type="match status" value="1"/>
</dbReference>
<dbReference type="PANTHER" id="PTHR31650:SF1">
    <property type="entry name" value="WAX ESTER SYNTHASE_DIACYLGLYCEROL ACYLTRANSFERASE 4-RELATED"/>
    <property type="match status" value="1"/>
</dbReference>
<evidence type="ECO:0000259" key="12">
    <source>
        <dbReference type="Pfam" id="PF06974"/>
    </source>
</evidence>
<evidence type="ECO:0000313" key="14">
    <source>
        <dbReference type="Proteomes" id="UP000186108"/>
    </source>
</evidence>
<protein>
    <recommendedName>
        <fullName evidence="4">diacylglycerol O-acyltransferase</fullName>
        <ecNumber evidence="4">2.3.1.20</ecNumber>
    </recommendedName>
</protein>
<feature type="domain" description="O-acyltransferase WSD1 C-terminal" evidence="12">
    <location>
        <begin position="328"/>
        <end position="463"/>
    </location>
</feature>
<dbReference type="GO" id="GO:0051701">
    <property type="term" value="P:biological process involved in interaction with host"/>
    <property type="evidence" value="ECO:0007669"/>
    <property type="project" value="TreeGrafter"/>
</dbReference>
<evidence type="ECO:0000256" key="9">
    <source>
        <dbReference type="ARBA" id="ARBA00023315"/>
    </source>
</evidence>
<evidence type="ECO:0000256" key="2">
    <source>
        <dbReference type="ARBA" id="ARBA00005189"/>
    </source>
</evidence>
<dbReference type="GO" id="GO:0004144">
    <property type="term" value="F:diacylglycerol O-acyltransferase activity"/>
    <property type="evidence" value="ECO:0007669"/>
    <property type="project" value="UniProtKB-EC"/>
</dbReference>
<dbReference type="EMBL" id="CP009111">
    <property type="protein sequence ID" value="ANS28799.1"/>
    <property type="molecule type" value="Genomic_DNA"/>
</dbReference>
<evidence type="ECO:0000256" key="5">
    <source>
        <dbReference type="ARBA" id="ARBA00022516"/>
    </source>
</evidence>
<dbReference type="GO" id="GO:0019432">
    <property type="term" value="P:triglyceride biosynthetic process"/>
    <property type="evidence" value="ECO:0007669"/>
    <property type="project" value="UniProtKB-UniPathway"/>
</dbReference>
<evidence type="ECO:0000256" key="7">
    <source>
        <dbReference type="ARBA" id="ARBA00022798"/>
    </source>
</evidence>
<dbReference type="GO" id="GO:0071731">
    <property type="term" value="P:response to nitric oxide"/>
    <property type="evidence" value="ECO:0007669"/>
    <property type="project" value="TreeGrafter"/>
</dbReference>
<comment type="catalytic activity">
    <reaction evidence="10">
        <text>an acyl-CoA + a 1,2-diacyl-sn-glycerol = a triacyl-sn-glycerol + CoA</text>
        <dbReference type="Rhea" id="RHEA:10868"/>
        <dbReference type="ChEBI" id="CHEBI:17815"/>
        <dbReference type="ChEBI" id="CHEBI:57287"/>
        <dbReference type="ChEBI" id="CHEBI:58342"/>
        <dbReference type="ChEBI" id="CHEBI:64615"/>
        <dbReference type="EC" id="2.3.1.20"/>
    </reaction>
</comment>
<dbReference type="GO" id="GO:0005886">
    <property type="term" value="C:plasma membrane"/>
    <property type="evidence" value="ECO:0007669"/>
    <property type="project" value="TreeGrafter"/>
</dbReference>
<reference evidence="13 14" key="1">
    <citation type="submission" date="2014-07" db="EMBL/GenBank/DDBJ databases">
        <authorList>
            <person name="Zhang J.E."/>
            <person name="Yang H."/>
            <person name="Guo J."/>
            <person name="Deng Z."/>
            <person name="Luo H."/>
            <person name="Luo M."/>
            <person name="Zhao B."/>
        </authorList>
    </citation>
    <scope>NUCLEOTIDE SEQUENCE [LARGE SCALE GENOMIC DNA]</scope>
    <source>
        <strain evidence="13 14">1CP</strain>
    </source>
</reference>
<evidence type="ECO:0000256" key="6">
    <source>
        <dbReference type="ARBA" id="ARBA00022679"/>
    </source>
</evidence>
<dbReference type="PATRIC" id="fig|37919.13.peg.4327"/>
<comment type="pathway">
    <text evidence="2">Lipid metabolism.</text>
</comment>
<keyword evidence="6" id="KW-0808">Transferase</keyword>
<dbReference type="UniPathway" id="UPA00282"/>
<keyword evidence="5" id="KW-0444">Lipid biosynthesis</keyword>
<dbReference type="Pfam" id="PF03007">
    <property type="entry name" value="WS_DGAT_cat"/>
    <property type="match status" value="1"/>
</dbReference>
<keyword evidence="8" id="KW-0443">Lipid metabolism</keyword>